<feature type="transmembrane region" description="Helical" evidence="1">
    <location>
        <begin position="190"/>
        <end position="210"/>
    </location>
</feature>
<dbReference type="RefSeq" id="WP_111359179.1">
    <property type="nucleotide sequence ID" value="NZ_NHSK01000158.1"/>
</dbReference>
<dbReference type="AlphaFoldDB" id="A0A327K9H9"/>
<keyword evidence="1" id="KW-0812">Transmembrane</keyword>
<dbReference type="EMBL" id="NPEU01000330">
    <property type="protein sequence ID" value="RAI33982.1"/>
    <property type="molecule type" value="Genomic_DNA"/>
</dbReference>
<name>A0A327K9H9_9BRAD</name>
<keyword evidence="1" id="KW-1133">Transmembrane helix</keyword>
<organism evidence="2 3">
    <name type="scientific">Rhodoplanes elegans</name>
    <dbReference type="NCBI Taxonomy" id="29408"/>
    <lineage>
        <taxon>Bacteria</taxon>
        <taxon>Pseudomonadati</taxon>
        <taxon>Pseudomonadota</taxon>
        <taxon>Alphaproteobacteria</taxon>
        <taxon>Hyphomicrobiales</taxon>
        <taxon>Nitrobacteraceae</taxon>
        <taxon>Rhodoplanes</taxon>
    </lineage>
</organism>
<feature type="transmembrane region" description="Helical" evidence="1">
    <location>
        <begin position="160"/>
        <end position="178"/>
    </location>
</feature>
<feature type="transmembrane region" description="Helical" evidence="1">
    <location>
        <begin position="124"/>
        <end position="148"/>
    </location>
</feature>
<feature type="transmembrane region" description="Helical" evidence="1">
    <location>
        <begin position="93"/>
        <end position="112"/>
    </location>
</feature>
<evidence type="ECO:0000256" key="1">
    <source>
        <dbReference type="SAM" id="Phobius"/>
    </source>
</evidence>
<accession>A0A327K9H9</accession>
<protein>
    <recommendedName>
        <fullName evidence="4">DUF1109 domain-containing protein</fullName>
    </recommendedName>
</protein>
<evidence type="ECO:0000313" key="3">
    <source>
        <dbReference type="Proteomes" id="UP000248863"/>
    </source>
</evidence>
<gene>
    <name evidence="2" type="ORF">CH338_21650</name>
</gene>
<evidence type="ECO:0000313" key="2">
    <source>
        <dbReference type="EMBL" id="RAI33982.1"/>
    </source>
</evidence>
<comment type="caution">
    <text evidence="2">The sequence shown here is derived from an EMBL/GenBank/DDBJ whole genome shotgun (WGS) entry which is preliminary data.</text>
</comment>
<keyword evidence="1" id="KW-0472">Membrane</keyword>
<proteinExistence type="predicted"/>
<feature type="transmembrane region" description="Helical" evidence="1">
    <location>
        <begin position="64"/>
        <end position="81"/>
    </location>
</feature>
<reference evidence="2 3" key="1">
    <citation type="submission" date="2017-07" db="EMBL/GenBank/DDBJ databases">
        <title>Draft Genome Sequences of Select Purple Nonsulfur Bacteria.</title>
        <authorList>
            <person name="Lasarre B."/>
            <person name="Mckinlay J.B."/>
        </authorList>
    </citation>
    <scope>NUCLEOTIDE SEQUENCE [LARGE SCALE GENOMIC DNA]</scope>
    <source>
        <strain evidence="2 3">DSM 11907</strain>
    </source>
</reference>
<dbReference type="Pfam" id="PF06532">
    <property type="entry name" value="NrsF"/>
    <property type="match status" value="1"/>
</dbReference>
<sequence length="212" mass="21329">MRTDDLLRTLVADGDVTERRLAVALPLAAGAGLLVAGALFGLVLGPRADLATAAQTLRFVLKPVEMGLFAIVAAALAVGLAEPATPVRRIAAGLAAPAGLLGISVAVELATVPSADWGRRLAGSNARVCLVAIPLLSVPVLVATLWALRGGAPLHPARAGAAAGLFSAAVAAALYALHCTDDSPLFVATWYGLATALVVAVGALAGPRVLRW</sequence>
<evidence type="ECO:0008006" key="4">
    <source>
        <dbReference type="Google" id="ProtNLM"/>
    </source>
</evidence>
<dbReference type="OrthoDB" id="7764375at2"/>
<feature type="transmembrane region" description="Helical" evidence="1">
    <location>
        <begin position="21"/>
        <end position="44"/>
    </location>
</feature>
<dbReference type="Proteomes" id="UP000248863">
    <property type="component" value="Unassembled WGS sequence"/>
</dbReference>
<keyword evidence="3" id="KW-1185">Reference proteome</keyword>
<dbReference type="InterPro" id="IPR009495">
    <property type="entry name" value="NrsF"/>
</dbReference>